<organism evidence="1 2">
    <name type="scientific">Anaeroselena agilis</name>
    <dbReference type="NCBI Taxonomy" id="3063788"/>
    <lineage>
        <taxon>Bacteria</taxon>
        <taxon>Bacillati</taxon>
        <taxon>Bacillota</taxon>
        <taxon>Negativicutes</taxon>
        <taxon>Acetonemataceae</taxon>
        <taxon>Anaeroselena</taxon>
    </lineage>
</organism>
<evidence type="ECO:0000313" key="1">
    <source>
        <dbReference type="EMBL" id="MDT8901159.1"/>
    </source>
</evidence>
<accession>A0ABU3NWH9</accession>
<sequence>MDFAKKAKAAEYAPYLASMQRLLSARGLPAATISEMTNLQRLVPMFGGGLDQKIIDGVWNKVWPDALTVDDRIRLLSQRALKFSEATIKQGIREGKSAWNIMQELRGHFEVEGLERKAAFRLTAHTTNMVYHTAQAEISIQANFVMGIRIVRGMYGDADPTCDICDEHGGQDFKEYYKDDFGGRSYDLYVMANAPAYHVNCNCGVEDITEDAATFIQRAREENGKR</sequence>
<dbReference type="RefSeq" id="WP_413779683.1">
    <property type="nucleotide sequence ID" value="NZ_JAUOZS010000001.1"/>
</dbReference>
<keyword evidence="2" id="KW-1185">Reference proteome</keyword>
<dbReference type="EMBL" id="JAUOZS010000001">
    <property type="protein sequence ID" value="MDT8901159.1"/>
    <property type="molecule type" value="Genomic_DNA"/>
</dbReference>
<reference evidence="1 2" key="1">
    <citation type="submission" date="2023-07" db="EMBL/GenBank/DDBJ databases">
        <title>The novel representative of Negativicutes class, Anaeroselena agilis gen. nov. sp. nov.</title>
        <authorList>
            <person name="Prokofeva M.I."/>
            <person name="Elcheninov A.G."/>
            <person name="Klyukina A."/>
            <person name="Kublanov I.V."/>
            <person name="Frolov E.N."/>
            <person name="Podosokorskaya O.A."/>
        </authorList>
    </citation>
    <scope>NUCLEOTIDE SEQUENCE [LARGE SCALE GENOMIC DNA]</scope>
    <source>
        <strain evidence="1 2">4137-cl</strain>
    </source>
</reference>
<gene>
    <name evidence="1" type="ORF">Q4T40_07910</name>
</gene>
<name>A0ABU3NWH9_9FIRM</name>
<comment type="caution">
    <text evidence="1">The sequence shown here is derived from an EMBL/GenBank/DDBJ whole genome shotgun (WGS) entry which is preliminary data.</text>
</comment>
<evidence type="ECO:0008006" key="3">
    <source>
        <dbReference type="Google" id="ProtNLM"/>
    </source>
</evidence>
<dbReference type="Proteomes" id="UP001254848">
    <property type="component" value="Unassembled WGS sequence"/>
</dbReference>
<protein>
    <recommendedName>
        <fullName evidence="3">Phage head morphogenesis domain-containing protein</fullName>
    </recommendedName>
</protein>
<proteinExistence type="predicted"/>
<evidence type="ECO:0000313" key="2">
    <source>
        <dbReference type="Proteomes" id="UP001254848"/>
    </source>
</evidence>